<dbReference type="InterPro" id="IPR029021">
    <property type="entry name" value="Prot-tyrosine_phosphatase-like"/>
</dbReference>
<protein>
    <submittedName>
        <fullName evidence="1">Uncharacterized protein</fullName>
    </submittedName>
</protein>
<accession>A0A0F9C3S3</accession>
<name>A0A0F9C3S3_9ZZZZ</name>
<feature type="non-terminal residue" evidence="1">
    <location>
        <position position="125"/>
    </location>
</feature>
<comment type="caution">
    <text evidence="1">The sequence shown here is derived from an EMBL/GenBank/DDBJ whole genome shotgun (WGS) entry which is preliminary data.</text>
</comment>
<proteinExistence type="predicted"/>
<gene>
    <name evidence="1" type="ORF">LCGC14_2370850</name>
</gene>
<dbReference type="Gene3D" id="3.90.190.10">
    <property type="entry name" value="Protein tyrosine phosphatase superfamily"/>
    <property type="match status" value="1"/>
</dbReference>
<evidence type="ECO:0000313" key="1">
    <source>
        <dbReference type="EMBL" id="KKL28869.1"/>
    </source>
</evidence>
<organism evidence="1">
    <name type="scientific">marine sediment metagenome</name>
    <dbReference type="NCBI Taxonomy" id="412755"/>
    <lineage>
        <taxon>unclassified sequences</taxon>
        <taxon>metagenomes</taxon>
        <taxon>ecological metagenomes</taxon>
    </lineage>
</organism>
<dbReference type="PROSITE" id="PS51257">
    <property type="entry name" value="PROKAR_LIPOPROTEIN"/>
    <property type="match status" value="1"/>
</dbReference>
<dbReference type="AlphaFoldDB" id="A0A0F9C3S3"/>
<sequence length="125" mass="13878">MKKLIALSAPLFLAIIILGSCASELQSNKDLPKRFVRGKLEIVSKQVIIGPYPERREMKVLRENGVTNIVSFLHPNIPFEKHLLAREKRQAQGTGVTVHSLPLKPFVSNKNTKNLNKLATLVNGG</sequence>
<dbReference type="EMBL" id="LAZR01034945">
    <property type="protein sequence ID" value="KKL28869.1"/>
    <property type="molecule type" value="Genomic_DNA"/>
</dbReference>
<reference evidence="1" key="1">
    <citation type="journal article" date="2015" name="Nature">
        <title>Complex archaea that bridge the gap between prokaryotes and eukaryotes.</title>
        <authorList>
            <person name="Spang A."/>
            <person name="Saw J.H."/>
            <person name="Jorgensen S.L."/>
            <person name="Zaremba-Niedzwiedzka K."/>
            <person name="Martijn J."/>
            <person name="Lind A.E."/>
            <person name="van Eijk R."/>
            <person name="Schleper C."/>
            <person name="Guy L."/>
            <person name="Ettema T.J."/>
        </authorList>
    </citation>
    <scope>NUCLEOTIDE SEQUENCE</scope>
</reference>